<name>A0AAW4NPP8_9BACT</name>
<dbReference type="Pfam" id="PF01757">
    <property type="entry name" value="Acyl_transf_3"/>
    <property type="match status" value="1"/>
</dbReference>
<dbReference type="Proteomes" id="UP001196873">
    <property type="component" value="Unassembled WGS sequence"/>
</dbReference>
<dbReference type="InterPro" id="IPR002656">
    <property type="entry name" value="Acyl_transf_3_dom"/>
</dbReference>
<feature type="transmembrane region" description="Helical" evidence="1">
    <location>
        <begin position="173"/>
        <end position="194"/>
    </location>
</feature>
<gene>
    <name evidence="3" type="ORF">KZY68_13335</name>
</gene>
<dbReference type="GO" id="GO:0016747">
    <property type="term" value="F:acyltransferase activity, transferring groups other than amino-acyl groups"/>
    <property type="evidence" value="ECO:0007669"/>
    <property type="project" value="InterPro"/>
</dbReference>
<reference evidence="3" key="1">
    <citation type="submission" date="2021-07" db="EMBL/GenBank/DDBJ databases">
        <title>Genomic diversity and antimicrobial resistance of Prevotella spp. isolated from chronic lung disease airways.</title>
        <authorList>
            <person name="Webb K.A."/>
            <person name="Olagoke O.S."/>
            <person name="Baird T."/>
            <person name="Neill J."/>
            <person name="Pham A."/>
            <person name="Wells T.J."/>
            <person name="Ramsay K.A."/>
            <person name="Bell S.C."/>
            <person name="Sarovich D.S."/>
            <person name="Price E.P."/>
        </authorList>
    </citation>
    <scope>NUCLEOTIDE SEQUENCE</scope>
    <source>
        <strain evidence="3">SCHI0047.S.3</strain>
    </source>
</reference>
<evidence type="ECO:0000313" key="4">
    <source>
        <dbReference type="Proteomes" id="UP001196873"/>
    </source>
</evidence>
<feature type="domain" description="Acyltransferase 3" evidence="2">
    <location>
        <begin position="1"/>
        <end position="191"/>
    </location>
</feature>
<feature type="transmembrane region" description="Helical" evidence="1">
    <location>
        <begin position="145"/>
        <end position="167"/>
    </location>
</feature>
<dbReference type="AlphaFoldDB" id="A0AAW4NPP8"/>
<evidence type="ECO:0000313" key="3">
    <source>
        <dbReference type="EMBL" id="MBW4866963.1"/>
    </source>
</evidence>
<keyword evidence="1" id="KW-1133">Transmembrane helix</keyword>
<evidence type="ECO:0000256" key="1">
    <source>
        <dbReference type="SAM" id="Phobius"/>
    </source>
</evidence>
<proteinExistence type="predicted"/>
<organism evidence="3 4">
    <name type="scientific">Segatella salivae</name>
    <dbReference type="NCBI Taxonomy" id="228604"/>
    <lineage>
        <taxon>Bacteria</taxon>
        <taxon>Pseudomonadati</taxon>
        <taxon>Bacteroidota</taxon>
        <taxon>Bacteroidia</taxon>
        <taxon>Bacteroidales</taxon>
        <taxon>Prevotellaceae</taxon>
        <taxon>Segatella</taxon>
    </lineage>
</organism>
<feature type="transmembrane region" description="Helical" evidence="1">
    <location>
        <begin position="50"/>
        <end position="69"/>
    </location>
</feature>
<sequence length="214" mass="25068">MWVLAVYYIFLVLTNINIIERFSLVKDIIIGVALFVLLKFLSREVGTSDWFSISLMSNLWLYFYTGFLVRRYNGVDWLKKRTALFSIALISYIPLLILYDKETLIHFAQIVPITAIIILLYIFIYRNDKYSKIENLLAWIGKGTLDIYIFHYFILQIINIPILGNWFIETSNYFLEVIFLCILSIIISCACICIGRTIRLSPLLTQIVYGKINF</sequence>
<protein>
    <recommendedName>
        <fullName evidence="2">Acyltransferase 3 domain-containing protein</fullName>
    </recommendedName>
</protein>
<feature type="transmembrane region" description="Helical" evidence="1">
    <location>
        <begin position="7"/>
        <end position="38"/>
    </location>
</feature>
<evidence type="ECO:0000259" key="2">
    <source>
        <dbReference type="Pfam" id="PF01757"/>
    </source>
</evidence>
<keyword evidence="1" id="KW-0812">Transmembrane</keyword>
<accession>A0AAW4NPP8</accession>
<keyword evidence="1" id="KW-0472">Membrane</keyword>
<comment type="caution">
    <text evidence="3">The sequence shown here is derived from an EMBL/GenBank/DDBJ whole genome shotgun (WGS) entry which is preliminary data.</text>
</comment>
<feature type="transmembrane region" description="Helical" evidence="1">
    <location>
        <begin position="105"/>
        <end position="124"/>
    </location>
</feature>
<feature type="transmembrane region" description="Helical" evidence="1">
    <location>
        <begin position="81"/>
        <end position="99"/>
    </location>
</feature>
<dbReference type="EMBL" id="JAHXRF010000029">
    <property type="protein sequence ID" value="MBW4866963.1"/>
    <property type="molecule type" value="Genomic_DNA"/>
</dbReference>